<proteinExistence type="predicted"/>
<dbReference type="InterPro" id="IPR054262">
    <property type="entry name" value="DUF6993"/>
</dbReference>
<evidence type="ECO:0000313" key="5">
    <source>
        <dbReference type="Proteomes" id="UP000280861"/>
    </source>
</evidence>
<protein>
    <recommendedName>
        <fullName evidence="3">DUF6993 domain-containing protein</fullName>
    </recommendedName>
</protein>
<accession>A0A3P5WLZ4</accession>
<sequence>MIALPSFSSNKTKRERRRATAIIASSIIAIAFITSCGVLSGSSDNSAASAEAPQRNVDGISPENQPAANRISEISDKMESLLSSLSMDIESLDRNAFRDAIVGLDPETASTVEVSIFRTPTGLDVEAVQGAVQVDGTCIFGELRKSGVSMSLLPVLSNGRCFIGDQR</sequence>
<keyword evidence="2" id="KW-1133">Transmembrane helix</keyword>
<keyword evidence="2" id="KW-0472">Membrane</keyword>
<dbReference type="Proteomes" id="UP000280861">
    <property type="component" value="Unassembled WGS sequence"/>
</dbReference>
<dbReference type="Pfam" id="PF22504">
    <property type="entry name" value="DUF6993"/>
    <property type="match status" value="1"/>
</dbReference>
<keyword evidence="2" id="KW-0812">Transmembrane</keyword>
<evidence type="ECO:0000259" key="3">
    <source>
        <dbReference type="Pfam" id="PF22504"/>
    </source>
</evidence>
<name>A0A3P5WLZ4_9MICC</name>
<feature type="transmembrane region" description="Helical" evidence="2">
    <location>
        <begin position="21"/>
        <end position="40"/>
    </location>
</feature>
<dbReference type="EMBL" id="UXAU01000010">
    <property type="protein sequence ID" value="VDC20360.1"/>
    <property type="molecule type" value="Genomic_DNA"/>
</dbReference>
<feature type="region of interest" description="Disordered" evidence="1">
    <location>
        <begin position="44"/>
        <end position="66"/>
    </location>
</feature>
<evidence type="ECO:0000256" key="2">
    <source>
        <dbReference type="SAM" id="Phobius"/>
    </source>
</evidence>
<keyword evidence="5" id="KW-1185">Reference proteome</keyword>
<feature type="domain" description="DUF6993" evidence="3">
    <location>
        <begin position="94"/>
        <end position="165"/>
    </location>
</feature>
<evidence type="ECO:0000256" key="1">
    <source>
        <dbReference type="SAM" id="MobiDB-lite"/>
    </source>
</evidence>
<gene>
    <name evidence="4" type="ORF">PSET11_00585</name>
</gene>
<dbReference type="AlphaFoldDB" id="A0A3P5WLZ4"/>
<organism evidence="4 5">
    <name type="scientific">Arthrobacter ulcerisalmonis</name>
    <dbReference type="NCBI Taxonomy" id="2483813"/>
    <lineage>
        <taxon>Bacteria</taxon>
        <taxon>Bacillati</taxon>
        <taxon>Actinomycetota</taxon>
        <taxon>Actinomycetes</taxon>
        <taxon>Micrococcales</taxon>
        <taxon>Micrococcaceae</taxon>
        <taxon>Arthrobacter</taxon>
    </lineage>
</organism>
<evidence type="ECO:0000313" key="4">
    <source>
        <dbReference type="EMBL" id="VDC20360.1"/>
    </source>
</evidence>
<reference evidence="4 5" key="1">
    <citation type="submission" date="2018-11" db="EMBL/GenBank/DDBJ databases">
        <authorList>
            <person name="Criscuolo A."/>
        </authorList>
    </citation>
    <scope>NUCLEOTIDE SEQUENCE [LARGE SCALE GENOMIC DNA]</scope>
    <source>
        <strain evidence="4">AT11b</strain>
    </source>
</reference>